<dbReference type="InterPro" id="IPR029028">
    <property type="entry name" value="Alpha/beta_knot_MTases"/>
</dbReference>
<dbReference type="EC" id="2.1.1.185" evidence="6"/>
<dbReference type="EMBL" id="CP011126">
    <property type="protein sequence ID" value="AKQ33683.1"/>
    <property type="molecule type" value="Genomic_DNA"/>
</dbReference>
<keyword evidence="2 6" id="KW-0698">rRNA processing</keyword>
<feature type="binding site" evidence="6">
    <location>
        <position position="197"/>
    </location>
    <ligand>
        <name>S-adenosyl-L-methionine</name>
        <dbReference type="ChEBI" id="CHEBI:59789"/>
    </ligand>
</feature>
<dbReference type="InterPro" id="IPR013123">
    <property type="entry name" value="SpoU_subst-bd"/>
</dbReference>
<organism evidence="8 9">
    <name type="scientific">Candidatus Coxiella mudrowiae</name>
    <dbReference type="NCBI Taxonomy" id="2054173"/>
    <lineage>
        <taxon>Bacteria</taxon>
        <taxon>Pseudomonadati</taxon>
        <taxon>Pseudomonadota</taxon>
        <taxon>Gammaproteobacteria</taxon>
        <taxon>Legionellales</taxon>
        <taxon>Coxiellaceae</taxon>
        <taxon>Coxiella</taxon>
    </lineage>
</organism>
<dbReference type="HAMAP" id="MF_01887">
    <property type="entry name" value="23SrRNA_methyltr_B"/>
    <property type="match status" value="1"/>
</dbReference>
<reference evidence="8 9" key="1">
    <citation type="journal article" date="2015" name="Genome Biol. Evol.">
        <title>Distinctive Genome Reduction Rates Revealed by Genomic Analyses of Two Coxiella-Like Endosymbionts in Ticks.</title>
        <authorList>
            <person name="Gottlieb Y."/>
            <person name="Lalzar I."/>
            <person name="Klasson L."/>
        </authorList>
    </citation>
    <scope>NUCLEOTIDE SEQUENCE [LARGE SCALE GENOMIC DNA]</scope>
    <source>
        <strain evidence="8 9">CRt</strain>
    </source>
</reference>
<dbReference type="InterPro" id="IPR029026">
    <property type="entry name" value="tRNA_m1G_MTases_N"/>
</dbReference>
<name>A0ABN4HW87_9COXI</name>
<dbReference type="Proteomes" id="UP000063965">
    <property type="component" value="Chromosome"/>
</dbReference>
<dbReference type="InterPro" id="IPR004441">
    <property type="entry name" value="rRNA_MeTrfase_TrmH"/>
</dbReference>
<dbReference type="PANTHER" id="PTHR46429">
    <property type="entry name" value="23S RRNA (GUANOSINE-2'-O-)-METHYLTRANSFERASE RLMB"/>
    <property type="match status" value="1"/>
</dbReference>
<dbReference type="CDD" id="cd18103">
    <property type="entry name" value="SpoU-like_RlmB"/>
    <property type="match status" value="1"/>
</dbReference>
<dbReference type="Gene3D" id="3.40.1280.10">
    <property type="match status" value="1"/>
</dbReference>
<comment type="similarity">
    <text evidence="6">Belongs to the class IV-like SAM-binding methyltransferase superfamily. RNA methyltransferase TrmH family. RlmB subfamily.</text>
</comment>
<evidence type="ECO:0000256" key="3">
    <source>
        <dbReference type="ARBA" id="ARBA00022603"/>
    </source>
</evidence>
<evidence type="ECO:0000256" key="5">
    <source>
        <dbReference type="ARBA" id="ARBA00022691"/>
    </source>
</evidence>
<dbReference type="NCBIfam" id="TIGR00186">
    <property type="entry name" value="rRNA_methyl_3"/>
    <property type="match status" value="1"/>
</dbReference>
<evidence type="ECO:0000259" key="7">
    <source>
        <dbReference type="SMART" id="SM00967"/>
    </source>
</evidence>
<dbReference type="Gene3D" id="3.30.1330.30">
    <property type="match status" value="1"/>
</dbReference>
<sequence length="251" mass="27787">MNNIKIVYGIHAVRVLLETAPHTVINLHVQKNREDQRLQSLIKIAEKSGVIVKYISRKELNIFWGKHQGIIAECKNFGSLDVNVLQTVIRNRETSVLLLILDGVKDPHNLGACFRSAEALGAQAVIVPKDWAVGITPVVRKVACGAVEMLPFIRVTNLARTIRWLQEQGIWIIGTAADADSHIQDIDLTGDVAIVLGSEGKGIRHLTKEYCDFLAQIPLRGSIESLNVSVACGICLYEVERQRMLINQVIG</sequence>
<accession>A0ABN4HW87</accession>
<feature type="binding site" evidence="6">
    <location>
        <position position="217"/>
    </location>
    <ligand>
        <name>S-adenosyl-L-methionine</name>
        <dbReference type="ChEBI" id="CHEBI:59789"/>
    </ligand>
</feature>
<comment type="function">
    <text evidence="6">Specifically methylates the ribose of guanosine 2251 in 23S rRNA.</text>
</comment>
<comment type="subcellular location">
    <subcellularLocation>
        <location evidence="6">Cytoplasm</location>
    </subcellularLocation>
</comment>
<keyword evidence="3 6" id="KW-0489">Methyltransferase</keyword>
<dbReference type="InterPro" id="IPR001537">
    <property type="entry name" value="SpoU_MeTrfase"/>
</dbReference>
<dbReference type="SUPFAM" id="SSF55315">
    <property type="entry name" value="L30e-like"/>
    <property type="match status" value="1"/>
</dbReference>
<dbReference type="PANTHER" id="PTHR46429:SF1">
    <property type="entry name" value="23S RRNA (GUANOSINE-2'-O-)-METHYLTRANSFERASE RLMB"/>
    <property type="match status" value="1"/>
</dbReference>
<dbReference type="InterPro" id="IPR024915">
    <property type="entry name" value="23S_rRNA_MeTrfase_RlmB"/>
</dbReference>
<evidence type="ECO:0000256" key="2">
    <source>
        <dbReference type="ARBA" id="ARBA00022552"/>
    </source>
</evidence>
<keyword evidence="5 6" id="KW-0949">S-adenosyl-L-methionine</keyword>
<comment type="catalytic activity">
    <reaction evidence="6">
        <text>guanosine(2251) in 23S rRNA + S-adenosyl-L-methionine = 2'-O-methylguanosine(2251) in 23S rRNA + S-adenosyl-L-homocysteine + H(+)</text>
        <dbReference type="Rhea" id="RHEA:24140"/>
        <dbReference type="Rhea" id="RHEA-COMP:10239"/>
        <dbReference type="Rhea" id="RHEA-COMP:10241"/>
        <dbReference type="ChEBI" id="CHEBI:15378"/>
        <dbReference type="ChEBI" id="CHEBI:57856"/>
        <dbReference type="ChEBI" id="CHEBI:59789"/>
        <dbReference type="ChEBI" id="CHEBI:74269"/>
        <dbReference type="ChEBI" id="CHEBI:74445"/>
        <dbReference type="EC" id="2.1.1.185"/>
    </reaction>
</comment>
<evidence type="ECO:0000256" key="1">
    <source>
        <dbReference type="ARBA" id="ARBA00022490"/>
    </source>
</evidence>
<evidence type="ECO:0000256" key="4">
    <source>
        <dbReference type="ARBA" id="ARBA00022679"/>
    </source>
</evidence>
<feature type="binding site" evidence="6">
    <location>
        <position position="226"/>
    </location>
    <ligand>
        <name>S-adenosyl-L-methionine</name>
        <dbReference type="ChEBI" id="CHEBI:59789"/>
    </ligand>
</feature>
<protein>
    <recommendedName>
        <fullName evidence="6">23S rRNA (guanosine-2'-O-)-methyltransferase RlmB</fullName>
        <ecNumber evidence="6">2.1.1.185</ecNumber>
    </recommendedName>
    <alternativeName>
        <fullName evidence="6">23S rRNA (guanosine2251 2'-O)-methyltransferase</fullName>
    </alternativeName>
    <alternativeName>
        <fullName evidence="6">23S rRNA Gm2251 2'-O-methyltransferase</fullName>
    </alternativeName>
</protein>
<keyword evidence="9" id="KW-1185">Reference proteome</keyword>
<dbReference type="SUPFAM" id="SSF75217">
    <property type="entry name" value="alpha/beta knot"/>
    <property type="match status" value="1"/>
</dbReference>
<dbReference type="Pfam" id="PF08032">
    <property type="entry name" value="SpoU_sub_bind"/>
    <property type="match status" value="1"/>
</dbReference>
<evidence type="ECO:0000313" key="9">
    <source>
        <dbReference type="Proteomes" id="UP000063965"/>
    </source>
</evidence>
<feature type="domain" description="RNA 2-O ribose methyltransferase substrate binding" evidence="7">
    <location>
        <begin position="6"/>
        <end position="80"/>
    </location>
</feature>
<keyword evidence="1 6" id="KW-0963">Cytoplasm</keyword>
<evidence type="ECO:0000256" key="6">
    <source>
        <dbReference type="HAMAP-Rule" id="MF_01887"/>
    </source>
</evidence>
<evidence type="ECO:0000313" key="8">
    <source>
        <dbReference type="EMBL" id="AKQ33683.1"/>
    </source>
</evidence>
<dbReference type="SMART" id="SM00967">
    <property type="entry name" value="SpoU_sub_bind"/>
    <property type="match status" value="1"/>
</dbReference>
<dbReference type="InterPro" id="IPR029064">
    <property type="entry name" value="Ribosomal_eL30-like_sf"/>
</dbReference>
<dbReference type="Pfam" id="PF00588">
    <property type="entry name" value="SpoU_methylase"/>
    <property type="match status" value="1"/>
</dbReference>
<gene>
    <name evidence="6 8" type="primary">rlmB</name>
    <name evidence="8" type="ORF">CleRT_09820</name>
</gene>
<dbReference type="RefSeq" id="WP_082160438.1">
    <property type="nucleotide sequence ID" value="NZ_CP011126.1"/>
</dbReference>
<keyword evidence="4 6" id="KW-0808">Transferase</keyword>
<proteinExistence type="inferred from homology"/>